<protein>
    <recommendedName>
        <fullName evidence="4">Transmembrane protein</fullName>
    </recommendedName>
</protein>
<dbReference type="RefSeq" id="WP_145029746.1">
    <property type="nucleotide sequence ID" value="NZ_CP036271.1"/>
</dbReference>
<gene>
    <name evidence="2" type="ORF">Pan44_20660</name>
</gene>
<keyword evidence="3" id="KW-1185">Reference proteome</keyword>
<feature type="transmembrane region" description="Helical" evidence="1">
    <location>
        <begin position="71"/>
        <end position="87"/>
    </location>
</feature>
<reference evidence="2 3" key="1">
    <citation type="submission" date="2019-02" db="EMBL/GenBank/DDBJ databases">
        <title>Deep-cultivation of Planctomycetes and their phenomic and genomic characterization uncovers novel biology.</title>
        <authorList>
            <person name="Wiegand S."/>
            <person name="Jogler M."/>
            <person name="Boedeker C."/>
            <person name="Pinto D."/>
            <person name="Vollmers J."/>
            <person name="Rivas-Marin E."/>
            <person name="Kohn T."/>
            <person name="Peeters S.H."/>
            <person name="Heuer A."/>
            <person name="Rast P."/>
            <person name="Oberbeckmann S."/>
            <person name="Bunk B."/>
            <person name="Jeske O."/>
            <person name="Meyerdierks A."/>
            <person name="Storesund J.E."/>
            <person name="Kallscheuer N."/>
            <person name="Luecker S."/>
            <person name="Lage O.M."/>
            <person name="Pohl T."/>
            <person name="Merkel B.J."/>
            <person name="Hornburger P."/>
            <person name="Mueller R.-W."/>
            <person name="Bruemmer F."/>
            <person name="Labrenz M."/>
            <person name="Spormann A.M."/>
            <person name="Op den Camp H."/>
            <person name="Overmann J."/>
            <person name="Amann R."/>
            <person name="Jetten M.S.M."/>
            <person name="Mascher T."/>
            <person name="Medema M.H."/>
            <person name="Devos D.P."/>
            <person name="Kaster A.-K."/>
            <person name="Ovreas L."/>
            <person name="Rohde M."/>
            <person name="Galperin M.Y."/>
            <person name="Jogler C."/>
        </authorList>
    </citation>
    <scope>NUCLEOTIDE SEQUENCE [LARGE SCALE GENOMIC DNA]</scope>
    <source>
        <strain evidence="2 3">Pan44</strain>
    </source>
</reference>
<feature type="transmembrane region" description="Helical" evidence="1">
    <location>
        <begin position="93"/>
        <end position="109"/>
    </location>
</feature>
<evidence type="ECO:0000313" key="3">
    <source>
        <dbReference type="Proteomes" id="UP000315700"/>
    </source>
</evidence>
<evidence type="ECO:0008006" key="4">
    <source>
        <dbReference type="Google" id="ProtNLM"/>
    </source>
</evidence>
<dbReference type="AlphaFoldDB" id="A0A517SD36"/>
<feature type="transmembrane region" description="Helical" evidence="1">
    <location>
        <begin position="39"/>
        <end position="59"/>
    </location>
</feature>
<dbReference type="Proteomes" id="UP000315700">
    <property type="component" value="Chromosome"/>
</dbReference>
<keyword evidence="1" id="KW-1133">Transmembrane helix</keyword>
<sequence length="116" mass="12461">MTASSPRPPLINRPLVGVLAIAGLVGGLGLMAFDRFDNLWGASLFRVGILMSALWLWLAARKEPVAKPSPIATWVTLGIGGFALAAIRSRKPVLMMVTGIVFALVAFIVKPRRPRV</sequence>
<dbReference type="KEGG" id="ccos:Pan44_20660"/>
<evidence type="ECO:0000313" key="2">
    <source>
        <dbReference type="EMBL" id="QDT54039.1"/>
    </source>
</evidence>
<keyword evidence="1" id="KW-0812">Transmembrane</keyword>
<keyword evidence="1" id="KW-0472">Membrane</keyword>
<dbReference type="EMBL" id="CP036271">
    <property type="protein sequence ID" value="QDT54039.1"/>
    <property type="molecule type" value="Genomic_DNA"/>
</dbReference>
<organism evidence="2 3">
    <name type="scientific">Caulifigura coniformis</name>
    <dbReference type="NCBI Taxonomy" id="2527983"/>
    <lineage>
        <taxon>Bacteria</taxon>
        <taxon>Pseudomonadati</taxon>
        <taxon>Planctomycetota</taxon>
        <taxon>Planctomycetia</taxon>
        <taxon>Planctomycetales</taxon>
        <taxon>Planctomycetaceae</taxon>
        <taxon>Caulifigura</taxon>
    </lineage>
</organism>
<name>A0A517SD36_9PLAN</name>
<accession>A0A517SD36</accession>
<feature type="transmembrane region" description="Helical" evidence="1">
    <location>
        <begin position="12"/>
        <end position="33"/>
    </location>
</feature>
<proteinExistence type="predicted"/>
<dbReference type="InParanoid" id="A0A517SD36"/>
<evidence type="ECO:0000256" key="1">
    <source>
        <dbReference type="SAM" id="Phobius"/>
    </source>
</evidence>